<proteinExistence type="inferred from homology"/>
<feature type="transmembrane region" description="Helical" evidence="6">
    <location>
        <begin position="164"/>
        <end position="184"/>
    </location>
</feature>
<feature type="transmembrane region" description="Helical" evidence="6">
    <location>
        <begin position="49"/>
        <end position="67"/>
    </location>
</feature>
<feature type="transmembrane region" description="Helical" evidence="6">
    <location>
        <begin position="79"/>
        <end position="97"/>
    </location>
</feature>
<dbReference type="InterPro" id="IPR050638">
    <property type="entry name" value="AA-Vitamin_Transporters"/>
</dbReference>
<feature type="transmembrane region" description="Helical" evidence="6">
    <location>
        <begin position="103"/>
        <end position="122"/>
    </location>
</feature>
<dbReference type="InterPro" id="IPR037185">
    <property type="entry name" value="EmrE-like"/>
</dbReference>
<keyword evidence="3 6" id="KW-0812">Transmembrane</keyword>
<protein>
    <submittedName>
        <fullName evidence="8">EamA family transporter</fullName>
    </submittedName>
</protein>
<dbReference type="Proteomes" id="UP000242561">
    <property type="component" value="Chromosome"/>
</dbReference>
<dbReference type="STRING" id="1913578.LPB140_05330"/>
<comment type="similarity">
    <text evidence="2">Belongs to the EamA transporter family.</text>
</comment>
<dbReference type="InterPro" id="IPR000620">
    <property type="entry name" value="EamA_dom"/>
</dbReference>
<evidence type="ECO:0000256" key="1">
    <source>
        <dbReference type="ARBA" id="ARBA00004141"/>
    </source>
</evidence>
<evidence type="ECO:0000256" key="3">
    <source>
        <dbReference type="ARBA" id="ARBA00022692"/>
    </source>
</evidence>
<gene>
    <name evidence="8" type="ORF">LPB140_05330</name>
</gene>
<organism evidence="8 9">
    <name type="scientific">Sphingorhabdus lutea</name>
    <dbReference type="NCBI Taxonomy" id="1913578"/>
    <lineage>
        <taxon>Bacteria</taxon>
        <taxon>Pseudomonadati</taxon>
        <taxon>Pseudomonadota</taxon>
        <taxon>Alphaproteobacteria</taxon>
        <taxon>Sphingomonadales</taxon>
        <taxon>Sphingomonadaceae</taxon>
        <taxon>Sphingorhabdus</taxon>
    </lineage>
</organism>
<comment type="subcellular location">
    <subcellularLocation>
        <location evidence="1">Membrane</location>
        <topology evidence="1">Multi-pass membrane protein</topology>
    </subcellularLocation>
</comment>
<dbReference type="SUPFAM" id="SSF103481">
    <property type="entry name" value="Multidrug resistance efflux transporter EmrE"/>
    <property type="match status" value="2"/>
</dbReference>
<name>A0A1L3JEP0_9SPHN</name>
<feature type="transmembrane region" description="Helical" evidence="6">
    <location>
        <begin position="280"/>
        <end position="299"/>
    </location>
</feature>
<feature type="transmembrane region" description="Helical" evidence="6">
    <location>
        <begin position="134"/>
        <end position="152"/>
    </location>
</feature>
<keyword evidence="9" id="KW-1185">Reference proteome</keyword>
<evidence type="ECO:0000313" key="8">
    <source>
        <dbReference type="EMBL" id="APG63607.1"/>
    </source>
</evidence>
<evidence type="ECO:0000256" key="4">
    <source>
        <dbReference type="ARBA" id="ARBA00022989"/>
    </source>
</evidence>
<feature type="domain" description="EamA" evidence="7">
    <location>
        <begin position="19"/>
        <end position="150"/>
    </location>
</feature>
<feature type="transmembrane region" description="Helical" evidence="6">
    <location>
        <begin position="18"/>
        <end position="37"/>
    </location>
</feature>
<evidence type="ECO:0000256" key="2">
    <source>
        <dbReference type="ARBA" id="ARBA00007362"/>
    </source>
</evidence>
<evidence type="ECO:0000259" key="7">
    <source>
        <dbReference type="Pfam" id="PF00892"/>
    </source>
</evidence>
<dbReference type="GO" id="GO:0016020">
    <property type="term" value="C:membrane"/>
    <property type="evidence" value="ECO:0007669"/>
    <property type="project" value="UniProtKB-SubCell"/>
</dbReference>
<dbReference type="KEGG" id="sphl:LPB140_05330"/>
<dbReference type="AlphaFoldDB" id="A0A1L3JEP0"/>
<keyword evidence="4 6" id="KW-1133">Transmembrane helix</keyword>
<evidence type="ECO:0000313" key="9">
    <source>
        <dbReference type="Proteomes" id="UP000242561"/>
    </source>
</evidence>
<feature type="domain" description="EamA" evidence="7">
    <location>
        <begin position="166"/>
        <end position="299"/>
    </location>
</feature>
<dbReference type="PANTHER" id="PTHR32322:SF2">
    <property type="entry name" value="EAMA DOMAIN-CONTAINING PROTEIN"/>
    <property type="match status" value="1"/>
</dbReference>
<feature type="transmembrane region" description="Helical" evidence="6">
    <location>
        <begin position="229"/>
        <end position="249"/>
    </location>
</feature>
<feature type="transmembrane region" description="Helical" evidence="6">
    <location>
        <begin position="256"/>
        <end position="274"/>
    </location>
</feature>
<evidence type="ECO:0000256" key="6">
    <source>
        <dbReference type="SAM" id="Phobius"/>
    </source>
</evidence>
<evidence type="ECO:0000256" key="5">
    <source>
        <dbReference type="ARBA" id="ARBA00023136"/>
    </source>
</evidence>
<dbReference type="PANTHER" id="PTHR32322">
    <property type="entry name" value="INNER MEMBRANE TRANSPORTER"/>
    <property type="match status" value="1"/>
</dbReference>
<dbReference type="EMBL" id="CP018154">
    <property type="protein sequence ID" value="APG63607.1"/>
    <property type="molecule type" value="Genomic_DNA"/>
</dbReference>
<sequence>MNSPANVEDEPHFLNLKIIVPFMLVSLIWGSTWLVIADQINAVPPSWSVTYRFIVAAIGMFILCKVLKEKLHMPLATHGLAMIIGLVQFALNFNFVYAAEHHITSGLVAVLFALLIIPNALFGKWFLGKSVSKNFWIGAGIASLGVTLLLVHEYRQAPGDPMEVVIGIFLTLIAVLLASSANIIQAAKRVSAYPIVVILAWSMLYGMVANALLSLIIAGAPSFDPRPSYIAGILYLGLIGSVVTFPLYFKLIREIGPGKAAYTSVFIPVVAMILSTIFEAYIWSGMAIIGAILAMLGLAQSMRSR</sequence>
<reference evidence="8 9" key="1">
    <citation type="submission" date="2016-11" db="EMBL/GenBank/DDBJ databases">
        <title>Sphingorhabdus sp. LPB0140, isolated from marine environment.</title>
        <authorList>
            <person name="Kim E."/>
            <person name="Yi H."/>
        </authorList>
    </citation>
    <scope>NUCLEOTIDE SEQUENCE [LARGE SCALE GENOMIC DNA]</scope>
    <source>
        <strain evidence="8 9">LPB0140</strain>
    </source>
</reference>
<feature type="transmembrane region" description="Helical" evidence="6">
    <location>
        <begin position="196"/>
        <end position="217"/>
    </location>
</feature>
<dbReference type="Pfam" id="PF00892">
    <property type="entry name" value="EamA"/>
    <property type="match status" value="2"/>
</dbReference>
<dbReference type="OrthoDB" id="2352272at2"/>
<keyword evidence="5 6" id="KW-0472">Membrane</keyword>
<accession>A0A1L3JEP0</accession>